<dbReference type="RefSeq" id="WP_367775329.1">
    <property type="nucleotide sequence ID" value="NZ_JBFNXR010000054.1"/>
</dbReference>
<sequence>MESAAFIIVPLIIGLTAGLLAGWIFGSRPVNDWRERHATRDAEARELDEKFRRAITELASASERANRADALGDALETARAEHALVVDRMHREHAAFVERLRGEHEQTLAGTRSELSAALDKARTEHALVLDRLRAEHVQQVETLLEERRRLSSELATLSEKTANFDEQKRLLMEAQDVLRKEFENAGAKVLAGAQEAFLRRAGARFEESEKASAERLSTLLAPVNARLKSYEEQVTALEAKRVDSFGQLTGLIQSIREGQEQVRAEAARLGNSLRNAPKARGRWGEQQLRNVLEQCGLTEHTDFVTEQSVETGEGRLRPDAIVTIPGQKKLVIDAKVSLNAYQEAFEAQDDATRDAALRAHCASMRNHVQTLGAKSYQSQFEDAPDYVVMFVPGEHFVAAALEHDPELWNFAFRNRVLLATPTNLVAIARTVAQVWRQDGLAREAREIGRMGGELYDRLAVAADHMKRVGAGLETAVNNYNKFVGSFERNVLSSGRRLRDKHIEIGKREIDEVPPIESAPRYGAEALIPHAAGEDVQAAE</sequence>
<evidence type="ECO:0000313" key="8">
    <source>
        <dbReference type="EMBL" id="MEW9856853.1"/>
    </source>
</evidence>
<evidence type="ECO:0000256" key="1">
    <source>
        <dbReference type="ARBA" id="ARBA00003416"/>
    </source>
</evidence>
<evidence type="ECO:0000256" key="7">
    <source>
        <dbReference type="SAM" id="Phobius"/>
    </source>
</evidence>
<keyword evidence="5" id="KW-0233">DNA recombination</keyword>
<organism evidence="8 9">
    <name type="scientific">Novosphingobium rhizovicinum</name>
    <dbReference type="NCBI Taxonomy" id="3228928"/>
    <lineage>
        <taxon>Bacteria</taxon>
        <taxon>Pseudomonadati</taxon>
        <taxon>Pseudomonadota</taxon>
        <taxon>Alphaproteobacteria</taxon>
        <taxon>Sphingomonadales</taxon>
        <taxon>Sphingomonadaceae</taxon>
        <taxon>Novosphingobium</taxon>
    </lineage>
</organism>
<comment type="function">
    <text evidence="1">Involved in DNA recombination.</text>
</comment>
<evidence type="ECO:0000256" key="5">
    <source>
        <dbReference type="ARBA" id="ARBA00023172"/>
    </source>
</evidence>
<accession>A0ABV3RFH8</accession>
<dbReference type="PANTHER" id="PTHR30563:SF0">
    <property type="entry name" value="DNA RECOMBINATION PROTEIN RMUC"/>
    <property type="match status" value="1"/>
</dbReference>
<dbReference type="Pfam" id="PF02646">
    <property type="entry name" value="RmuC"/>
    <property type="match status" value="1"/>
</dbReference>
<proteinExistence type="inferred from homology"/>
<keyword evidence="7" id="KW-0812">Transmembrane</keyword>
<dbReference type="InterPro" id="IPR003798">
    <property type="entry name" value="DNA_recombination_RmuC"/>
</dbReference>
<evidence type="ECO:0000256" key="2">
    <source>
        <dbReference type="ARBA" id="ARBA00009840"/>
    </source>
</evidence>
<keyword evidence="4 6" id="KW-0175">Coiled coil</keyword>
<keyword evidence="7" id="KW-1133">Transmembrane helix</keyword>
<evidence type="ECO:0000313" key="9">
    <source>
        <dbReference type="Proteomes" id="UP001556118"/>
    </source>
</evidence>
<evidence type="ECO:0000256" key="4">
    <source>
        <dbReference type="ARBA" id="ARBA00023054"/>
    </source>
</evidence>
<reference evidence="8 9" key="1">
    <citation type="submission" date="2024-06" db="EMBL/GenBank/DDBJ databases">
        <title>Novosphingobium rhizovicinus M1R2S20.</title>
        <authorList>
            <person name="Sun J.-Q."/>
        </authorList>
    </citation>
    <scope>NUCLEOTIDE SEQUENCE [LARGE SCALE GENOMIC DNA]</scope>
    <source>
        <strain evidence="8 9">M1R2S20</strain>
    </source>
</reference>
<feature type="transmembrane region" description="Helical" evidence="7">
    <location>
        <begin position="6"/>
        <end position="26"/>
    </location>
</feature>
<gene>
    <name evidence="8" type="primary">rmuC</name>
    <name evidence="8" type="ORF">ABUH87_17155</name>
</gene>
<dbReference type="EMBL" id="JBFNXR010000054">
    <property type="protein sequence ID" value="MEW9856853.1"/>
    <property type="molecule type" value="Genomic_DNA"/>
</dbReference>
<name>A0ABV3RFH8_9SPHN</name>
<dbReference type="Proteomes" id="UP001556118">
    <property type="component" value="Unassembled WGS sequence"/>
</dbReference>
<comment type="similarity">
    <text evidence="2">Belongs to the RmuC family.</text>
</comment>
<keyword evidence="7" id="KW-0472">Membrane</keyword>
<protein>
    <recommendedName>
        <fullName evidence="3">DNA recombination protein RmuC homolog</fullName>
    </recommendedName>
</protein>
<evidence type="ECO:0000256" key="3">
    <source>
        <dbReference type="ARBA" id="ARBA00021840"/>
    </source>
</evidence>
<keyword evidence="9" id="KW-1185">Reference proteome</keyword>
<comment type="caution">
    <text evidence="8">The sequence shown here is derived from an EMBL/GenBank/DDBJ whole genome shotgun (WGS) entry which is preliminary data.</text>
</comment>
<evidence type="ECO:0000256" key="6">
    <source>
        <dbReference type="SAM" id="Coils"/>
    </source>
</evidence>
<feature type="coiled-coil region" evidence="6">
    <location>
        <begin position="134"/>
        <end position="161"/>
    </location>
</feature>
<dbReference type="PANTHER" id="PTHR30563">
    <property type="entry name" value="DNA RECOMBINATION PROTEIN RMUC"/>
    <property type="match status" value="1"/>
</dbReference>